<evidence type="ECO:0000256" key="4">
    <source>
        <dbReference type="ARBA" id="ARBA00022833"/>
    </source>
</evidence>
<keyword evidence="4" id="KW-0862">Zinc</keyword>
<evidence type="ECO:0000313" key="8">
    <source>
        <dbReference type="EMBL" id="EWM21322.1"/>
    </source>
</evidence>
<dbReference type="GO" id="GO:0006260">
    <property type="term" value="P:DNA replication"/>
    <property type="evidence" value="ECO:0007669"/>
    <property type="project" value="TreeGrafter"/>
</dbReference>
<name>W7T3C7_9STRA</name>
<dbReference type="Gene3D" id="1.10.10.2030">
    <property type="entry name" value="DNA/RNA-binding protein Kin17, conserved domain"/>
    <property type="match status" value="1"/>
</dbReference>
<dbReference type="OrthoDB" id="10266249at2759"/>
<dbReference type="GO" id="GO:0006974">
    <property type="term" value="P:DNA damage response"/>
    <property type="evidence" value="ECO:0007669"/>
    <property type="project" value="TreeGrafter"/>
</dbReference>
<dbReference type="Pfam" id="PF25095">
    <property type="entry name" value="C2H2-zf_KIN17"/>
    <property type="match status" value="1"/>
</dbReference>
<dbReference type="Proteomes" id="UP000019335">
    <property type="component" value="Unassembled WGS sequence"/>
</dbReference>
<evidence type="ECO:0000256" key="1">
    <source>
        <dbReference type="ARBA" id="ARBA00008517"/>
    </source>
</evidence>
<comment type="caution">
    <text evidence="8">The sequence shown here is derived from an EMBL/GenBank/DDBJ whole genome shotgun (WGS) entry which is preliminary data.</text>
</comment>
<dbReference type="Pfam" id="PF10357">
    <property type="entry name" value="WH_KIN17"/>
    <property type="match status" value="1"/>
</dbReference>
<dbReference type="GO" id="GO:0005634">
    <property type="term" value="C:nucleus"/>
    <property type="evidence" value="ECO:0007669"/>
    <property type="project" value="TreeGrafter"/>
</dbReference>
<dbReference type="Gene3D" id="2.30.30.140">
    <property type="match status" value="1"/>
</dbReference>
<dbReference type="InterPro" id="IPR014722">
    <property type="entry name" value="Rib_uL2_dom2"/>
</dbReference>
<dbReference type="Gene3D" id="2.30.30.30">
    <property type="match status" value="1"/>
</dbReference>
<evidence type="ECO:0000256" key="5">
    <source>
        <dbReference type="SAM" id="Coils"/>
    </source>
</evidence>
<dbReference type="InterPro" id="IPR019447">
    <property type="entry name" value="DNA/RNA-bd_Kin17_WH-like_dom"/>
</dbReference>
<protein>
    <submittedName>
        <fullName evidence="8">Dna rna-binding protein kin17</fullName>
    </submittedName>
</protein>
<reference evidence="8 9" key="1">
    <citation type="journal article" date="2014" name="Mol. Plant">
        <title>Chromosome Scale Genome Assembly and Transcriptome Profiling of Nannochloropsis gaditana in Nitrogen Depletion.</title>
        <authorList>
            <person name="Corteggiani Carpinelli E."/>
            <person name="Telatin A."/>
            <person name="Vitulo N."/>
            <person name="Forcato C."/>
            <person name="D'Angelo M."/>
            <person name="Schiavon R."/>
            <person name="Vezzi A."/>
            <person name="Giacometti G.M."/>
            <person name="Morosinotto T."/>
            <person name="Valle G."/>
        </authorList>
    </citation>
    <scope>NUCLEOTIDE SEQUENCE [LARGE SCALE GENOMIC DNA]</scope>
    <source>
        <strain evidence="8 9">B-31</strain>
    </source>
</reference>
<keyword evidence="5" id="KW-0175">Coiled coil</keyword>
<keyword evidence="3" id="KW-0863">Zinc-finger</keyword>
<evidence type="ECO:0000256" key="6">
    <source>
        <dbReference type="SAM" id="MobiDB-lite"/>
    </source>
</evidence>
<feature type="region of interest" description="Disordered" evidence="6">
    <location>
        <begin position="275"/>
        <end position="316"/>
    </location>
</feature>
<dbReference type="InterPro" id="IPR038254">
    <property type="entry name" value="KIN17_WH-like_sf"/>
</dbReference>
<dbReference type="InterPro" id="IPR056767">
    <property type="entry name" value="C2H2-Znf_KIN17"/>
</dbReference>
<comment type="similarity">
    <text evidence="1">Belongs to the KIN17 family.</text>
</comment>
<dbReference type="CDD" id="cd13155">
    <property type="entry name" value="KOW_KIN17"/>
    <property type="match status" value="1"/>
</dbReference>
<dbReference type="FunFam" id="1.10.10.2030:FF:000001">
    <property type="entry name" value="DNA/RNA-binding protein KIN17, putative"/>
    <property type="match status" value="1"/>
</dbReference>
<evidence type="ECO:0000313" key="9">
    <source>
        <dbReference type="Proteomes" id="UP000019335"/>
    </source>
</evidence>
<dbReference type="Pfam" id="PF18131">
    <property type="entry name" value="KN17_SH3"/>
    <property type="match status" value="1"/>
</dbReference>
<dbReference type="Pfam" id="PF25092">
    <property type="entry name" value="SH3_KIN17_C"/>
    <property type="match status" value="1"/>
</dbReference>
<organism evidence="8 9">
    <name type="scientific">Nannochloropsis gaditana</name>
    <dbReference type="NCBI Taxonomy" id="72520"/>
    <lineage>
        <taxon>Eukaryota</taxon>
        <taxon>Sar</taxon>
        <taxon>Stramenopiles</taxon>
        <taxon>Ochrophyta</taxon>
        <taxon>Eustigmatophyceae</taxon>
        <taxon>Eustigmatales</taxon>
        <taxon>Monodopsidaceae</taxon>
        <taxon>Nannochloropsis</taxon>
    </lineage>
</organism>
<dbReference type="InterPro" id="IPR041995">
    <property type="entry name" value="KOW_KIN17"/>
</dbReference>
<evidence type="ECO:0000259" key="7">
    <source>
        <dbReference type="SMART" id="SM01253"/>
    </source>
</evidence>
<evidence type="ECO:0000256" key="2">
    <source>
        <dbReference type="ARBA" id="ARBA00022723"/>
    </source>
</evidence>
<proteinExistence type="inferred from homology"/>
<dbReference type="FunFam" id="2.30.30.30:FF:000021">
    <property type="entry name" value="DNA/RNA-binding protein KIN17, putative"/>
    <property type="match status" value="1"/>
</dbReference>
<accession>W7T3C7</accession>
<gene>
    <name evidence="8" type="ORF">Naga_100214g9</name>
</gene>
<dbReference type="GO" id="GO:0008270">
    <property type="term" value="F:zinc ion binding"/>
    <property type="evidence" value="ECO:0007669"/>
    <property type="project" value="UniProtKB-KW"/>
</dbReference>
<dbReference type="InterPro" id="IPR037321">
    <property type="entry name" value="KIN17-like"/>
</dbReference>
<dbReference type="GO" id="GO:0003690">
    <property type="term" value="F:double-stranded DNA binding"/>
    <property type="evidence" value="ECO:0007669"/>
    <property type="project" value="TreeGrafter"/>
</dbReference>
<feature type="domain" description="DNA/RNA-binding protein Kin17 WH-like" evidence="7">
    <location>
        <begin position="80"/>
        <end position="204"/>
    </location>
</feature>
<dbReference type="AlphaFoldDB" id="W7T3C7"/>
<dbReference type="SUPFAM" id="SSF57667">
    <property type="entry name" value="beta-beta-alpha zinc fingers"/>
    <property type="match status" value="1"/>
</dbReference>
<dbReference type="EMBL" id="AZIL01002514">
    <property type="protein sequence ID" value="EWM21322.1"/>
    <property type="molecule type" value="Genomic_DNA"/>
</dbReference>
<dbReference type="PANTHER" id="PTHR12805">
    <property type="entry name" value="KIN17 KIN, ANTIGENIC DETERMINANT OF RECA PROTEIN HOMOLOG"/>
    <property type="match status" value="1"/>
</dbReference>
<keyword evidence="9" id="KW-1185">Reference proteome</keyword>
<evidence type="ECO:0000256" key="3">
    <source>
        <dbReference type="ARBA" id="ARBA00022771"/>
    </source>
</evidence>
<feature type="coiled-coil region" evidence="5">
    <location>
        <begin position="176"/>
        <end position="206"/>
    </location>
</feature>
<dbReference type="SMART" id="SM01253">
    <property type="entry name" value="Kin17_mid"/>
    <property type="match status" value="1"/>
</dbReference>
<feature type="compositionally biased region" description="Basic and acidic residues" evidence="6">
    <location>
        <begin position="281"/>
        <end position="316"/>
    </location>
</feature>
<dbReference type="PANTHER" id="PTHR12805:SF0">
    <property type="entry name" value="DNA_RNA-BINDING PROTEIN KIN17"/>
    <property type="match status" value="1"/>
</dbReference>
<dbReference type="InterPro" id="IPR041330">
    <property type="entry name" value="KN17_SH3"/>
</dbReference>
<dbReference type="InterPro" id="IPR036236">
    <property type="entry name" value="Znf_C2H2_sf"/>
</dbReference>
<keyword evidence="2" id="KW-0479">Metal-binding</keyword>
<sequence>MISHLLSNLHTICISCTTAKLRRVSTKPMPKAAAGTPKAIANKAKAKGLQRLRWYCQMCEKQCRDENGFKCHTMSESHLRQMRVYAENPTQVMEKFSQEFEESYLEALSRLHGTKRVPANQVYQELICNKTHIHMNATKWDSLTTFVKYLGKKGICLVDETEKGWFVQWIDREYMLRREELEKARKEEVEEEVRQQRLMAARAAAAAAAAAGKGEEKGAEASRELKRGDGESKIVIGVHGDSGGGGIKRARVNVFEREEEDDGLGMIKKKAVGEQGGLEKGGGKKSEMEKLMEQDAARKAAEERARKKEEGGEEGERTEQWLARGIVVKIINKRLGGGRFYKKKGRVEKLLEGGFVAELCLLGDGEGGRVRIDQEELETVIPAPGGQVIVLNGRGRGKEGVLMGLDEERYACRVRLREGKREVVLEGVEYEDVCKFDRDWLLGEGR</sequence>